<evidence type="ECO:0000256" key="11">
    <source>
        <dbReference type="ARBA" id="ARBA00023319"/>
    </source>
</evidence>
<protein>
    <recommendedName>
        <fullName evidence="15">Interference hedgehog</fullName>
    </recommendedName>
</protein>
<evidence type="ECO:0000256" key="6">
    <source>
        <dbReference type="ARBA" id="ARBA00022974"/>
    </source>
</evidence>
<dbReference type="PROSITE" id="PS50853">
    <property type="entry name" value="FN3"/>
    <property type="match status" value="1"/>
</dbReference>
<dbReference type="SUPFAM" id="SSF49265">
    <property type="entry name" value="Fibronectin type III"/>
    <property type="match status" value="1"/>
</dbReference>
<sequence length="787" mass="86291">MEPLVPGSTLVRKCMVRITPQANNHKGGETIAIANTRCREEALQHPLHAWATSALDLLNHASIFLESADRGPIVWAQCGTHPGPHGRRYAGLCVGRVLISTLDHTGVGTLVSVLGEFSSDDSWLQSSKVLWTTRASGRWSLCWESSHQTTVGYSPLKYSGPHGRRDAGLRVGRALIRPWKDTIISYHWGVMAGSQSKKQSTDEPQQCKGVMHRVRRDKLLAVLDTTYALLIVGLLSPIIFSRTPATIKNAPVGTMAQTAMGLCFGLLLFAAPLAADVGGLVFVRSPEPLTAPPGDEVVFDCSLNVPAEQVRWRHDSHMVQRNHSEASSHLEVQVLDKRQTGDYQCVAWFGASALASIPARLTLAEIEPFAPREAQSYTVTKGNTVALRCDAPYSQPPAGLHYHKDGHKLPESMGTLLLQNVTSRDSGSYTCSAINYLTGQVVTQPHPMNLTVLSEGPDEEPRFLTTPPNNYTAQHGSNITLECSAVGNPPPRVTWLKYGGSLPRNRTELHPGGLLLWNLEKGDEGTYVCGMNNGVGKRLKHVVMLYLQEPPEIVREPKNSLVEEGGEVTMECVVKGSPPPLVSWLLNGEPLQNDSHMRITGGKLHISQLEKRHAGIFQCFASNPLGTRYGSAMLQVLPKPVMAQPLDESLAPGGDGVAFEKPFDGNRLNLPTPSPIEGRGHGKHDGKGRKDRKHKGNAVMIPPSRPNITRLTDTSVMVRWNVPDNTGLPIQFFKVQHREMGRRRGGPHSRGTQGKSSRWKTNNEDIPPHIRSYEVYGLEPGHTYRSV</sequence>
<reference evidence="20" key="1">
    <citation type="submission" date="2020-11" db="EMBL/GenBank/DDBJ databases">
        <authorList>
            <person name="Tran Van P."/>
        </authorList>
    </citation>
    <scope>NUCLEOTIDE SEQUENCE</scope>
</reference>
<dbReference type="InterPro" id="IPR003961">
    <property type="entry name" value="FN3_dom"/>
</dbReference>
<dbReference type="EMBL" id="OA573982">
    <property type="protein sequence ID" value="CAD7205079.1"/>
    <property type="molecule type" value="Genomic_DNA"/>
</dbReference>
<name>A0A7R8VUL5_TIMDO</name>
<evidence type="ECO:0000256" key="15">
    <source>
        <dbReference type="ARBA" id="ARBA00041099"/>
    </source>
</evidence>
<dbReference type="InterPro" id="IPR003599">
    <property type="entry name" value="Ig_sub"/>
</dbReference>
<keyword evidence="7 17" id="KW-1133">Transmembrane helix</keyword>
<comment type="subunit">
    <text evidence="14">Homodimer. Heterotetramer; 2 iHog chains bind 2 hh chains when facilitated by heparin, heparin is required to promote high-affinity interactions between hh and iHog.</text>
</comment>
<comment type="function">
    <text evidence="12">Mediates response to the active Hedgehog (Hh) protein signal in embryos, functioning upstream or at the level of patched (ptc).</text>
</comment>
<organism evidence="20">
    <name type="scientific">Timema douglasi</name>
    <name type="common">Walking stick</name>
    <dbReference type="NCBI Taxonomy" id="61478"/>
    <lineage>
        <taxon>Eukaryota</taxon>
        <taxon>Metazoa</taxon>
        <taxon>Ecdysozoa</taxon>
        <taxon>Arthropoda</taxon>
        <taxon>Hexapoda</taxon>
        <taxon>Insecta</taxon>
        <taxon>Pterygota</taxon>
        <taxon>Neoptera</taxon>
        <taxon>Polyneoptera</taxon>
        <taxon>Phasmatodea</taxon>
        <taxon>Timematodea</taxon>
        <taxon>Timematoidea</taxon>
        <taxon>Timematidae</taxon>
        <taxon>Timema</taxon>
    </lineage>
</organism>
<feature type="compositionally biased region" description="Polar residues" evidence="16">
    <location>
        <begin position="750"/>
        <end position="760"/>
    </location>
</feature>
<dbReference type="SUPFAM" id="SSF48726">
    <property type="entry name" value="Immunoglobulin"/>
    <property type="match status" value="4"/>
</dbReference>
<dbReference type="GO" id="GO:0098609">
    <property type="term" value="P:cell-cell adhesion"/>
    <property type="evidence" value="ECO:0007669"/>
    <property type="project" value="TreeGrafter"/>
</dbReference>
<dbReference type="InterPro" id="IPR013783">
    <property type="entry name" value="Ig-like_fold"/>
</dbReference>
<evidence type="ECO:0000256" key="3">
    <source>
        <dbReference type="ARBA" id="ARBA00022692"/>
    </source>
</evidence>
<dbReference type="AlphaFoldDB" id="A0A7R8VUL5"/>
<evidence type="ECO:0000256" key="1">
    <source>
        <dbReference type="ARBA" id="ARBA00004479"/>
    </source>
</evidence>
<keyword evidence="2" id="KW-0358">Heparin-binding</keyword>
<dbReference type="InterPro" id="IPR003598">
    <property type="entry name" value="Ig_sub2"/>
</dbReference>
<keyword evidence="8 17" id="KW-0472">Membrane</keyword>
<keyword evidence="4" id="KW-0732">Signal</keyword>
<evidence type="ECO:0000256" key="4">
    <source>
        <dbReference type="ARBA" id="ARBA00022729"/>
    </source>
</evidence>
<dbReference type="InterPro" id="IPR036116">
    <property type="entry name" value="FN3_sf"/>
</dbReference>
<comment type="similarity">
    <text evidence="13">Belongs to the immunoglobulin superfamily. IHOG family.</text>
</comment>
<dbReference type="PANTHER" id="PTHR44170">
    <property type="entry name" value="PROTEIN SIDEKICK"/>
    <property type="match status" value="1"/>
</dbReference>
<evidence type="ECO:0000256" key="9">
    <source>
        <dbReference type="ARBA" id="ARBA00023157"/>
    </source>
</evidence>
<feature type="domain" description="Ig-like" evidence="18">
    <location>
        <begin position="368"/>
        <end position="443"/>
    </location>
</feature>
<evidence type="ECO:0000256" key="7">
    <source>
        <dbReference type="ARBA" id="ARBA00022989"/>
    </source>
</evidence>
<dbReference type="GO" id="GO:0007411">
    <property type="term" value="P:axon guidance"/>
    <property type="evidence" value="ECO:0007669"/>
    <property type="project" value="TreeGrafter"/>
</dbReference>
<dbReference type="FunFam" id="2.60.40.10:FF:000032">
    <property type="entry name" value="palladin isoform X1"/>
    <property type="match status" value="1"/>
</dbReference>
<feature type="region of interest" description="Disordered" evidence="16">
    <location>
        <begin position="739"/>
        <end position="767"/>
    </location>
</feature>
<dbReference type="SMART" id="SM00408">
    <property type="entry name" value="IGc2"/>
    <property type="match status" value="4"/>
</dbReference>
<evidence type="ECO:0000256" key="17">
    <source>
        <dbReference type="SAM" id="Phobius"/>
    </source>
</evidence>
<keyword evidence="11" id="KW-0393">Immunoglobulin domain</keyword>
<dbReference type="Pfam" id="PF13895">
    <property type="entry name" value="Ig_2"/>
    <property type="match status" value="1"/>
</dbReference>
<feature type="domain" description="Fibronectin type-III" evidence="19">
    <location>
        <begin position="702"/>
        <end position="787"/>
    </location>
</feature>
<dbReference type="GO" id="GO:0030424">
    <property type="term" value="C:axon"/>
    <property type="evidence" value="ECO:0007669"/>
    <property type="project" value="TreeGrafter"/>
</dbReference>
<dbReference type="FunFam" id="2.60.40.10:FF:000004">
    <property type="entry name" value="DCC isoform 1"/>
    <property type="match status" value="1"/>
</dbReference>
<dbReference type="GO" id="GO:0008201">
    <property type="term" value="F:heparin binding"/>
    <property type="evidence" value="ECO:0007669"/>
    <property type="project" value="UniProtKB-KW"/>
</dbReference>
<dbReference type="PROSITE" id="PS50835">
    <property type="entry name" value="IG_LIKE"/>
    <property type="match status" value="4"/>
</dbReference>
<feature type="compositionally biased region" description="Basic residues" evidence="16">
    <location>
        <begin position="686"/>
        <end position="696"/>
    </location>
</feature>
<dbReference type="PANTHER" id="PTHR44170:SF33">
    <property type="entry name" value="BROTHER OF IHOG, ISOFORM G-RELATED"/>
    <property type="match status" value="1"/>
</dbReference>
<feature type="domain" description="Ig-like" evidence="18">
    <location>
        <begin position="551"/>
        <end position="635"/>
    </location>
</feature>
<proteinExistence type="inferred from homology"/>
<feature type="domain" description="Ig-like" evidence="18">
    <location>
        <begin position="461"/>
        <end position="534"/>
    </location>
</feature>
<dbReference type="Gene3D" id="2.60.40.10">
    <property type="entry name" value="Immunoglobulins"/>
    <property type="match status" value="5"/>
</dbReference>
<evidence type="ECO:0000259" key="18">
    <source>
        <dbReference type="PROSITE" id="PS50835"/>
    </source>
</evidence>
<evidence type="ECO:0000256" key="13">
    <source>
        <dbReference type="ARBA" id="ARBA00038144"/>
    </source>
</evidence>
<evidence type="ECO:0000256" key="8">
    <source>
        <dbReference type="ARBA" id="ARBA00023136"/>
    </source>
</evidence>
<evidence type="ECO:0000256" key="12">
    <source>
        <dbReference type="ARBA" id="ARBA00037573"/>
    </source>
</evidence>
<keyword evidence="10" id="KW-0325">Glycoprotein</keyword>
<dbReference type="SMART" id="SM00409">
    <property type="entry name" value="IG"/>
    <property type="match status" value="4"/>
</dbReference>
<evidence type="ECO:0000256" key="14">
    <source>
        <dbReference type="ARBA" id="ARBA00038530"/>
    </source>
</evidence>
<dbReference type="CDD" id="cd00063">
    <property type="entry name" value="FN3"/>
    <property type="match status" value="1"/>
</dbReference>
<dbReference type="InterPro" id="IPR007110">
    <property type="entry name" value="Ig-like_dom"/>
</dbReference>
<dbReference type="Pfam" id="PF00041">
    <property type="entry name" value="fn3"/>
    <property type="match status" value="1"/>
</dbReference>
<keyword evidence="9" id="KW-1015">Disulfide bond</keyword>
<dbReference type="Pfam" id="PF13927">
    <property type="entry name" value="Ig_3"/>
    <property type="match status" value="3"/>
</dbReference>
<dbReference type="GO" id="GO:0005886">
    <property type="term" value="C:plasma membrane"/>
    <property type="evidence" value="ECO:0007669"/>
    <property type="project" value="TreeGrafter"/>
</dbReference>
<evidence type="ECO:0000256" key="10">
    <source>
        <dbReference type="ARBA" id="ARBA00023180"/>
    </source>
</evidence>
<evidence type="ECO:0000256" key="5">
    <source>
        <dbReference type="ARBA" id="ARBA00022737"/>
    </source>
</evidence>
<evidence type="ECO:0000256" key="2">
    <source>
        <dbReference type="ARBA" id="ARBA00022674"/>
    </source>
</evidence>
<comment type="subcellular location">
    <subcellularLocation>
        <location evidence="1">Membrane</location>
        <topology evidence="1">Single-pass type I membrane protein</topology>
    </subcellularLocation>
</comment>
<evidence type="ECO:0000259" key="19">
    <source>
        <dbReference type="PROSITE" id="PS50853"/>
    </source>
</evidence>
<feature type="transmembrane region" description="Helical" evidence="17">
    <location>
        <begin position="219"/>
        <end position="239"/>
    </location>
</feature>
<dbReference type="CDD" id="cd00096">
    <property type="entry name" value="Ig"/>
    <property type="match status" value="1"/>
</dbReference>
<evidence type="ECO:0000256" key="16">
    <source>
        <dbReference type="SAM" id="MobiDB-lite"/>
    </source>
</evidence>
<keyword evidence="5" id="KW-0677">Repeat</keyword>
<feature type="region of interest" description="Disordered" evidence="16">
    <location>
        <begin position="663"/>
        <end position="708"/>
    </location>
</feature>
<keyword evidence="3 17" id="KW-0812">Transmembrane</keyword>
<dbReference type="InterPro" id="IPR036179">
    <property type="entry name" value="Ig-like_dom_sf"/>
</dbReference>
<keyword evidence="6" id="KW-0654">Proteoglycan</keyword>
<feature type="domain" description="Ig-like" evidence="18">
    <location>
        <begin position="272"/>
        <end position="362"/>
    </location>
</feature>
<evidence type="ECO:0000313" key="20">
    <source>
        <dbReference type="EMBL" id="CAD7205079.1"/>
    </source>
</evidence>
<accession>A0A7R8VUL5</accession>
<feature type="transmembrane region" description="Helical" evidence="17">
    <location>
        <begin position="259"/>
        <end position="283"/>
    </location>
</feature>
<gene>
    <name evidence="20" type="ORF">TDIB3V08_LOCUS11233</name>
</gene>